<dbReference type="InterPro" id="IPR001128">
    <property type="entry name" value="Cyt_P450"/>
</dbReference>
<dbReference type="InterPro" id="IPR002401">
    <property type="entry name" value="Cyt_P450_E_grp-I"/>
</dbReference>
<evidence type="ECO:0000313" key="10">
    <source>
        <dbReference type="Proteomes" id="UP001152795"/>
    </source>
</evidence>
<dbReference type="Proteomes" id="UP001152795">
    <property type="component" value="Unassembled WGS sequence"/>
</dbReference>
<dbReference type="Gene3D" id="1.10.630.10">
    <property type="entry name" value="Cytochrome P450"/>
    <property type="match status" value="1"/>
</dbReference>
<evidence type="ECO:0000313" key="9">
    <source>
        <dbReference type="EMBL" id="CAB4015024.1"/>
    </source>
</evidence>
<comment type="caution">
    <text evidence="9">The sequence shown here is derived from an EMBL/GenBank/DDBJ whole genome shotgun (WGS) entry which is preliminary data.</text>
</comment>
<dbReference type="Pfam" id="PF00067">
    <property type="entry name" value="p450"/>
    <property type="match status" value="1"/>
</dbReference>
<keyword evidence="5 7" id="KW-0408">Iron</keyword>
<evidence type="ECO:0000256" key="2">
    <source>
        <dbReference type="ARBA" id="ARBA00022617"/>
    </source>
</evidence>
<keyword evidence="2 7" id="KW-0349">Heme</keyword>
<dbReference type="GO" id="GO:0042446">
    <property type="term" value="P:hormone biosynthetic process"/>
    <property type="evidence" value="ECO:0007669"/>
    <property type="project" value="TreeGrafter"/>
</dbReference>
<evidence type="ECO:0000256" key="7">
    <source>
        <dbReference type="PIRSR" id="PIRSR602401-1"/>
    </source>
</evidence>
<dbReference type="GO" id="GO:0004508">
    <property type="term" value="F:steroid 17-alpha-monooxygenase activity"/>
    <property type="evidence" value="ECO:0007669"/>
    <property type="project" value="TreeGrafter"/>
</dbReference>
<dbReference type="EMBL" id="CACRXK020008543">
    <property type="protein sequence ID" value="CAB4015024.1"/>
    <property type="molecule type" value="Genomic_DNA"/>
</dbReference>
<dbReference type="PRINTS" id="PR00385">
    <property type="entry name" value="P450"/>
</dbReference>
<evidence type="ECO:0000256" key="1">
    <source>
        <dbReference type="ARBA" id="ARBA00010617"/>
    </source>
</evidence>
<keyword evidence="9" id="KW-0456">Lyase</keyword>
<dbReference type="GO" id="GO:0020037">
    <property type="term" value="F:heme binding"/>
    <property type="evidence" value="ECO:0007669"/>
    <property type="project" value="InterPro"/>
</dbReference>
<sequence length="379" mass="43796">MVRLTCFVREYLSQQCMFFGAGINETEERGGHAVNSMLEKINCLKDQPFSPKKLIESAILIQLWQWLTSQKVSLEEPVLKLLLEFNKIIAKQRLERSFIYQKIPFHFYLPIEHNRNIRRAKDIKHLIFSPVFQNHLKTYTPGVIRDMIDSFISAYVKEMAKETGKDIGSIDDIPDLMLSVTFGGSDTTSTSIAWFILYMVLYPNVQEQIHDELDQVIGKEYLPRWQDVQNMPYLQATICEVMRRSSPLPIAGSNAIRDTTLAGYHIPKGTLVLLDITQIHHDKHEWPEPEEFKPERFLDIEGKFVGWNKLNAFMPFGLGRRECVGTAFAKIMLFTFAATLLHCLRFELPEGSKKPSEEPSRIQLVSSPTEFQVVARKRR</sequence>
<dbReference type="PANTHER" id="PTHR24289">
    <property type="entry name" value="STEROID 17-ALPHA-HYDROXYLASE/17,20 LYASE"/>
    <property type="match status" value="1"/>
</dbReference>
<dbReference type="GO" id="GO:0005506">
    <property type="term" value="F:iron ion binding"/>
    <property type="evidence" value="ECO:0007669"/>
    <property type="project" value="InterPro"/>
</dbReference>
<organism evidence="9 10">
    <name type="scientific">Paramuricea clavata</name>
    <name type="common">Red gorgonian</name>
    <name type="synonym">Violescent sea-whip</name>
    <dbReference type="NCBI Taxonomy" id="317549"/>
    <lineage>
        <taxon>Eukaryota</taxon>
        <taxon>Metazoa</taxon>
        <taxon>Cnidaria</taxon>
        <taxon>Anthozoa</taxon>
        <taxon>Octocorallia</taxon>
        <taxon>Malacalcyonacea</taxon>
        <taxon>Plexauridae</taxon>
        <taxon>Paramuricea</taxon>
    </lineage>
</organism>
<dbReference type="PANTHER" id="PTHR24289:SF1">
    <property type="entry name" value="STEROID 17-ALPHA-HYDROXYLASE_17,20 LYASE"/>
    <property type="match status" value="1"/>
</dbReference>
<accession>A0A7D9EP70</accession>
<keyword evidence="4 8" id="KW-0560">Oxidoreductase</keyword>
<dbReference type="InterPro" id="IPR036396">
    <property type="entry name" value="Cyt_P450_sf"/>
</dbReference>
<protein>
    <submittedName>
        <fullName evidence="9">Steroid 17-alpha-hydroxylase 17,20 lyase-like</fullName>
    </submittedName>
</protein>
<dbReference type="PRINTS" id="PR00463">
    <property type="entry name" value="EP450I"/>
</dbReference>
<keyword evidence="10" id="KW-1185">Reference proteome</keyword>
<keyword evidence="6 8" id="KW-0503">Monooxygenase</keyword>
<gene>
    <name evidence="9" type="ORF">PACLA_8A063132</name>
</gene>
<dbReference type="InterPro" id="IPR017972">
    <property type="entry name" value="Cyt_P450_CS"/>
</dbReference>
<dbReference type="GO" id="GO:0016829">
    <property type="term" value="F:lyase activity"/>
    <property type="evidence" value="ECO:0007669"/>
    <property type="project" value="UniProtKB-KW"/>
</dbReference>
<comment type="similarity">
    <text evidence="1 8">Belongs to the cytochrome P450 family.</text>
</comment>
<proteinExistence type="inferred from homology"/>
<evidence type="ECO:0000256" key="4">
    <source>
        <dbReference type="ARBA" id="ARBA00023002"/>
    </source>
</evidence>
<evidence type="ECO:0000256" key="6">
    <source>
        <dbReference type="ARBA" id="ARBA00023033"/>
    </source>
</evidence>
<dbReference type="SUPFAM" id="SSF48264">
    <property type="entry name" value="Cytochrome P450"/>
    <property type="match status" value="1"/>
</dbReference>
<evidence type="ECO:0000256" key="3">
    <source>
        <dbReference type="ARBA" id="ARBA00022723"/>
    </source>
</evidence>
<feature type="binding site" description="axial binding residue" evidence="7">
    <location>
        <position position="323"/>
    </location>
    <ligand>
        <name>heme</name>
        <dbReference type="ChEBI" id="CHEBI:30413"/>
    </ligand>
    <ligandPart>
        <name>Fe</name>
        <dbReference type="ChEBI" id="CHEBI:18248"/>
    </ligandPart>
</feature>
<dbReference type="OrthoDB" id="3934656at2759"/>
<keyword evidence="3 7" id="KW-0479">Metal-binding</keyword>
<evidence type="ECO:0000256" key="8">
    <source>
        <dbReference type="RuleBase" id="RU000461"/>
    </source>
</evidence>
<dbReference type="GO" id="GO:0042448">
    <property type="term" value="P:progesterone metabolic process"/>
    <property type="evidence" value="ECO:0007669"/>
    <property type="project" value="TreeGrafter"/>
</dbReference>
<comment type="cofactor">
    <cofactor evidence="7">
        <name>heme</name>
        <dbReference type="ChEBI" id="CHEBI:30413"/>
    </cofactor>
</comment>
<evidence type="ECO:0000256" key="5">
    <source>
        <dbReference type="ARBA" id="ARBA00023004"/>
    </source>
</evidence>
<reference evidence="9" key="1">
    <citation type="submission" date="2020-04" db="EMBL/GenBank/DDBJ databases">
        <authorList>
            <person name="Alioto T."/>
            <person name="Alioto T."/>
            <person name="Gomez Garrido J."/>
        </authorList>
    </citation>
    <scope>NUCLEOTIDE SEQUENCE</scope>
    <source>
        <strain evidence="9">A484AB</strain>
    </source>
</reference>
<dbReference type="AlphaFoldDB" id="A0A7D9EP70"/>
<dbReference type="PROSITE" id="PS00086">
    <property type="entry name" value="CYTOCHROME_P450"/>
    <property type="match status" value="1"/>
</dbReference>
<name>A0A7D9EP70_PARCT</name>